<evidence type="ECO:0000256" key="4">
    <source>
        <dbReference type="ARBA" id="ARBA00023136"/>
    </source>
</evidence>
<dbReference type="AlphaFoldDB" id="A0ABD1WVV3"/>
<comment type="subcellular location">
    <subcellularLocation>
        <location evidence="1">Membrane</location>
        <topology evidence="1">Multi-pass membrane protein</topology>
    </subcellularLocation>
</comment>
<reference evidence="8" key="1">
    <citation type="submission" date="2024-07" db="EMBL/GenBank/DDBJ databases">
        <title>Two chromosome-level genome assemblies of Korean endemic species Abeliophyllum distichum and Forsythia ovata (Oleaceae).</title>
        <authorList>
            <person name="Jang H."/>
        </authorList>
    </citation>
    <scope>NUCLEOTIDE SEQUENCE [LARGE SCALE GENOMIC DNA]</scope>
</reference>
<dbReference type="GO" id="GO:0016020">
    <property type="term" value="C:membrane"/>
    <property type="evidence" value="ECO:0007669"/>
    <property type="project" value="UniProtKB-SubCell"/>
</dbReference>
<evidence type="ECO:0000256" key="3">
    <source>
        <dbReference type="ARBA" id="ARBA00022989"/>
    </source>
</evidence>
<evidence type="ECO:0000256" key="6">
    <source>
        <dbReference type="SAM" id="Phobius"/>
    </source>
</evidence>
<keyword evidence="8" id="KW-1185">Reference proteome</keyword>
<sequence>MKRRKINKVSIIHFVSRRSLSIISGLMGTGGNFGSSLTQLIFFTSSKFSTTTGLTYMGFMICACTLPVTLVHIPQWKSMFLPPMKDVTKGSKEHYYASEWNDNEKRKRMHQNSLEFVENSKSKHGRRVTSAPTPPNTTPNYV</sequence>
<feature type="transmembrane region" description="Helical" evidence="6">
    <location>
        <begin position="20"/>
        <end position="42"/>
    </location>
</feature>
<name>A0ABD1WVV3_9LAMI</name>
<comment type="caution">
    <text evidence="7">The sequence shown here is derived from an EMBL/GenBank/DDBJ whole genome shotgun (WGS) entry which is preliminary data.</text>
</comment>
<dbReference type="EMBL" id="JBFOLJ010000002">
    <property type="protein sequence ID" value="KAL2553830.1"/>
    <property type="molecule type" value="Genomic_DNA"/>
</dbReference>
<feature type="transmembrane region" description="Helical" evidence="6">
    <location>
        <begin position="54"/>
        <end position="73"/>
    </location>
</feature>
<accession>A0ABD1WVV3</accession>
<keyword evidence="3 6" id="KW-1133">Transmembrane helix</keyword>
<evidence type="ECO:0000313" key="7">
    <source>
        <dbReference type="EMBL" id="KAL2553830.1"/>
    </source>
</evidence>
<gene>
    <name evidence="7" type="ORF">Fot_07449</name>
</gene>
<evidence type="ECO:0000256" key="5">
    <source>
        <dbReference type="SAM" id="MobiDB-lite"/>
    </source>
</evidence>
<protein>
    <submittedName>
        <fullName evidence="7">High-affinity nitrate transporter 2.1</fullName>
    </submittedName>
</protein>
<feature type="region of interest" description="Disordered" evidence="5">
    <location>
        <begin position="118"/>
        <end position="142"/>
    </location>
</feature>
<keyword evidence="4 6" id="KW-0472">Membrane</keyword>
<feature type="compositionally biased region" description="Pro residues" evidence="5">
    <location>
        <begin position="132"/>
        <end position="142"/>
    </location>
</feature>
<evidence type="ECO:0000313" key="8">
    <source>
        <dbReference type="Proteomes" id="UP001604277"/>
    </source>
</evidence>
<evidence type="ECO:0000256" key="1">
    <source>
        <dbReference type="ARBA" id="ARBA00004141"/>
    </source>
</evidence>
<evidence type="ECO:0000256" key="2">
    <source>
        <dbReference type="ARBA" id="ARBA00022692"/>
    </source>
</evidence>
<organism evidence="7 8">
    <name type="scientific">Forsythia ovata</name>
    <dbReference type="NCBI Taxonomy" id="205694"/>
    <lineage>
        <taxon>Eukaryota</taxon>
        <taxon>Viridiplantae</taxon>
        <taxon>Streptophyta</taxon>
        <taxon>Embryophyta</taxon>
        <taxon>Tracheophyta</taxon>
        <taxon>Spermatophyta</taxon>
        <taxon>Magnoliopsida</taxon>
        <taxon>eudicotyledons</taxon>
        <taxon>Gunneridae</taxon>
        <taxon>Pentapetalae</taxon>
        <taxon>asterids</taxon>
        <taxon>lamiids</taxon>
        <taxon>Lamiales</taxon>
        <taxon>Oleaceae</taxon>
        <taxon>Forsythieae</taxon>
        <taxon>Forsythia</taxon>
    </lineage>
</organism>
<dbReference type="InterPro" id="IPR044772">
    <property type="entry name" value="NO3_transporter"/>
</dbReference>
<keyword evidence="2 6" id="KW-0812">Transmembrane</keyword>
<proteinExistence type="predicted"/>
<dbReference type="Proteomes" id="UP001604277">
    <property type="component" value="Unassembled WGS sequence"/>
</dbReference>
<dbReference type="PANTHER" id="PTHR23515">
    <property type="entry name" value="HIGH-AFFINITY NITRATE TRANSPORTER 2.3"/>
    <property type="match status" value="1"/>
</dbReference>